<protein>
    <submittedName>
        <fullName evidence="6">Otolith matrix protein OMM-64-like isoform X1</fullName>
    </submittedName>
</protein>
<feature type="compositionally biased region" description="Basic and acidic residues" evidence="3">
    <location>
        <begin position="453"/>
        <end position="471"/>
    </location>
</feature>
<dbReference type="Pfam" id="PF10294">
    <property type="entry name" value="Methyltransf_16"/>
    <property type="match status" value="1"/>
</dbReference>
<evidence type="ECO:0000313" key="5">
    <source>
        <dbReference type="Proteomes" id="UP000001554"/>
    </source>
</evidence>
<feature type="region of interest" description="Disordered" evidence="3">
    <location>
        <begin position="325"/>
        <end position="352"/>
    </location>
</feature>
<feature type="transmembrane region" description="Helical" evidence="4">
    <location>
        <begin position="835"/>
        <end position="862"/>
    </location>
</feature>
<dbReference type="InterPro" id="IPR019410">
    <property type="entry name" value="Methyltransf_16"/>
</dbReference>
<keyword evidence="4" id="KW-1133">Transmembrane helix</keyword>
<sequence>MPRPAVRPRTAAKYQTSWKNSGGNSSAPWKEWRFGIKPGARGKKYYTVQDVTIGDLTLNMKAVYNVTQKEALFFATGLRLWPSAKILSMYLAAHLEILTSADAIIELGSGPGLAGIAAAKLCGQPSKVFMTDHNENVLELLQENIDSNFEEGEDRPTCEFLDWNTGVERFKKRYGTFDVVLGADIVYSERTIMPMLSTARALLAEKPSSVFLLVYVGRLKVYDDMFRECSTECQLHCTEVKLDSIPGASDIRDDSAMLHKIRVIVLRHKEFLDRSLDLLVAETREGVESLKVEDTADNKLVQPAAEVENPGLNDGVADESKEYDRFPIADRSGNTQSSRSKEPSVTNDGQDECSTIIDETIGSPTDCKAIVPLKDIAAEALIDAAEESAPAKPNCSVRDDNGKTIHNHGTDSVGCNSQAESNAKNENDLSVWPGTETAPAGFGGSPEASGKGIPKDGREMPEEKSQMKEEADSYDMDIPVISTTMAVSEAEEKPPIVNGALTADELPSIQVTSKEDVVSLTSDVETEKMAVGSVAEDSGRVNVDDFVTKSEESSQNDRVVCSELKVSQESASSSNDTTDEVFEADRSDDLPNETGQAVGIFTSQTYVSDTETVGCEARDMFDTKVNQDVQSMCVANSVKGTQSDDITMTKGEPLSEELSGNGNEISLFTACEPVDKTSLSKCTGSMELCSDFGNDDEINYHVLNGNNETRFDTDKNESVDSIAEEQCQTVPDDRVSGEDKTIIIDQKQRQARAEEDSQDESFERDSVTADSIYEEADSRSDQTEPTFIVKQDNDTNYSEEKAKVETSHQLETKNKYQEFGDSDLNMSLYSAMMHLVLIPTFVFVVMFLVSFLVASVWFQIFFNT</sequence>
<organism evidence="5 6">
    <name type="scientific">Branchiostoma floridae</name>
    <name type="common">Florida lancelet</name>
    <name type="synonym">Amphioxus</name>
    <dbReference type="NCBI Taxonomy" id="7739"/>
    <lineage>
        <taxon>Eukaryota</taxon>
        <taxon>Metazoa</taxon>
        <taxon>Chordata</taxon>
        <taxon>Cephalochordata</taxon>
        <taxon>Leptocardii</taxon>
        <taxon>Amphioxiformes</taxon>
        <taxon>Branchiostomatidae</taxon>
        <taxon>Branchiostoma</taxon>
    </lineage>
</organism>
<evidence type="ECO:0000313" key="6">
    <source>
        <dbReference type="RefSeq" id="XP_035680274.1"/>
    </source>
</evidence>
<dbReference type="GO" id="GO:0032259">
    <property type="term" value="P:methylation"/>
    <property type="evidence" value="ECO:0007669"/>
    <property type="project" value="UniProtKB-KW"/>
</dbReference>
<evidence type="ECO:0000256" key="3">
    <source>
        <dbReference type="SAM" id="MobiDB-lite"/>
    </source>
</evidence>
<dbReference type="GO" id="GO:0032991">
    <property type="term" value="C:protein-containing complex"/>
    <property type="evidence" value="ECO:0000318"/>
    <property type="project" value="GO_Central"/>
</dbReference>
<dbReference type="GeneID" id="118418457"/>
<proteinExistence type="predicted"/>
<dbReference type="PANTHER" id="PTHR14614">
    <property type="entry name" value="HEPATOCELLULAR CARCINOMA-ASSOCIATED ANTIGEN"/>
    <property type="match status" value="1"/>
</dbReference>
<dbReference type="SUPFAM" id="SSF53335">
    <property type="entry name" value="S-adenosyl-L-methionine-dependent methyltransferases"/>
    <property type="match status" value="1"/>
</dbReference>
<keyword evidence="4" id="KW-0472">Membrane</keyword>
<keyword evidence="5" id="KW-1185">Reference proteome</keyword>
<dbReference type="RefSeq" id="XP_035680274.1">
    <property type="nucleotide sequence ID" value="XM_035824381.1"/>
</dbReference>
<dbReference type="Proteomes" id="UP000001554">
    <property type="component" value="Chromosome 6"/>
</dbReference>
<reference evidence="5" key="1">
    <citation type="journal article" date="2020" name="Nat. Ecol. Evol.">
        <title>Deeply conserved synteny resolves early events in vertebrate evolution.</title>
        <authorList>
            <person name="Simakov O."/>
            <person name="Marletaz F."/>
            <person name="Yue J.X."/>
            <person name="O'Connell B."/>
            <person name="Jenkins J."/>
            <person name="Brandt A."/>
            <person name="Calef R."/>
            <person name="Tung C.H."/>
            <person name="Huang T.K."/>
            <person name="Schmutz J."/>
            <person name="Satoh N."/>
            <person name="Yu J.K."/>
            <person name="Putnam N.H."/>
            <person name="Green R.E."/>
            <person name="Rokhsar D.S."/>
        </authorList>
    </citation>
    <scope>NUCLEOTIDE SEQUENCE [LARGE SCALE GENOMIC DNA]</scope>
    <source>
        <strain evidence="5">S238N-H82</strain>
    </source>
</reference>
<feature type="region of interest" description="Disordered" evidence="3">
    <location>
        <begin position="1"/>
        <end position="27"/>
    </location>
</feature>
<reference evidence="6" key="2">
    <citation type="submission" date="2025-08" db="UniProtKB">
        <authorList>
            <consortium name="RefSeq"/>
        </authorList>
    </citation>
    <scope>IDENTIFICATION</scope>
    <source>
        <strain evidence="6">S238N-H82</strain>
        <tissue evidence="6">Testes</tissue>
    </source>
</reference>
<dbReference type="Gene3D" id="3.40.50.150">
    <property type="entry name" value="Vaccinia Virus protein VP39"/>
    <property type="match status" value="1"/>
</dbReference>
<feature type="region of interest" description="Disordered" evidence="3">
    <location>
        <begin position="405"/>
        <end position="472"/>
    </location>
</feature>
<dbReference type="OrthoDB" id="275715at2759"/>
<dbReference type="AlphaFoldDB" id="A0A9J7LCC0"/>
<gene>
    <name evidence="6" type="primary">LOC118418457</name>
</gene>
<dbReference type="KEGG" id="bfo:118418457"/>
<feature type="compositionally biased region" description="Polar residues" evidence="3">
    <location>
        <begin position="332"/>
        <end position="348"/>
    </location>
</feature>
<evidence type="ECO:0000256" key="4">
    <source>
        <dbReference type="SAM" id="Phobius"/>
    </source>
</evidence>
<feature type="compositionally biased region" description="Polar residues" evidence="3">
    <location>
        <begin position="413"/>
        <end position="424"/>
    </location>
</feature>
<dbReference type="GO" id="GO:0005829">
    <property type="term" value="C:cytosol"/>
    <property type="evidence" value="ECO:0000318"/>
    <property type="project" value="GO_Central"/>
</dbReference>
<evidence type="ECO:0000256" key="1">
    <source>
        <dbReference type="ARBA" id="ARBA00022603"/>
    </source>
</evidence>
<keyword evidence="4" id="KW-0812">Transmembrane</keyword>
<keyword evidence="1" id="KW-0489">Methyltransferase</keyword>
<dbReference type="GO" id="GO:0016279">
    <property type="term" value="F:protein-lysine N-methyltransferase activity"/>
    <property type="evidence" value="ECO:0000318"/>
    <property type="project" value="GO_Central"/>
</dbReference>
<dbReference type="PANTHER" id="PTHR14614:SF109">
    <property type="entry name" value="RIBOSOMAL LYSINE N-METHYLTRANSFERASE 5"/>
    <property type="match status" value="1"/>
</dbReference>
<dbReference type="InterPro" id="IPR029063">
    <property type="entry name" value="SAM-dependent_MTases_sf"/>
</dbReference>
<name>A0A9J7LCC0_BRAFL</name>
<accession>A0A9J7LCC0</accession>
<keyword evidence="1" id="KW-0808">Transferase</keyword>
<feature type="region of interest" description="Disordered" evidence="3">
    <location>
        <begin position="301"/>
        <end position="320"/>
    </location>
</feature>
<feature type="region of interest" description="Disordered" evidence="3">
    <location>
        <begin position="746"/>
        <end position="767"/>
    </location>
</feature>
<evidence type="ECO:0000256" key="2">
    <source>
        <dbReference type="ARBA" id="ARBA00022691"/>
    </source>
</evidence>
<feature type="compositionally biased region" description="Polar residues" evidence="3">
    <location>
        <begin position="13"/>
        <end position="27"/>
    </location>
</feature>
<keyword evidence="2" id="KW-0949">S-adenosyl-L-methionine</keyword>
<dbReference type="CDD" id="cd02440">
    <property type="entry name" value="AdoMet_MTases"/>
    <property type="match status" value="1"/>
</dbReference>